<dbReference type="RefSeq" id="WP_091686168.1">
    <property type="nucleotide sequence ID" value="NZ_BAABFM010000014.1"/>
</dbReference>
<keyword evidence="3" id="KW-1185">Reference proteome</keyword>
<dbReference type="PANTHER" id="PTHR10742:SF410">
    <property type="entry name" value="LYSINE-SPECIFIC HISTONE DEMETHYLASE 2"/>
    <property type="match status" value="1"/>
</dbReference>
<evidence type="ECO:0000313" key="2">
    <source>
        <dbReference type="EMBL" id="SFO19495.1"/>
    </source>
</evidence>
<dbReference type="GO" id="GO:0016491">
    <property type="term" value="F:oxidoreductase activity"/>
    <property type="evidence" value="ECO:0007669"/>
    <property type="project" value="InterPro"/>
</dbReference>
<dbReference type="Gene3D" id="3.90.660.10">
    <property type="match status" value="1"/>
</dbReference>
<gene>
    <name evidence="2" type="ORF">SAMN04489757_11278</name>
</gene>
<dbReference type="InterPro" id="IPR036188">
    <property type="entry name" value="FAD/NAD-bd_sf"/>
</dbReference>
<dbReference type="SUPFAM" id="SSF51905">
    <property type="entry name" value="FAD/NAD(P)-binding domain"/>
    <property type="match status" value="1"/>
</dbReference>
<evidence type="ECO:0000259" key="1">
    <source>
        <dbReference type="Pfam" id="PF01593"/>
    </source>
</evidence>
<sequence length="557" mass="63743">MSIPLNPIVNPTNEQRHEMLRDNLTREGRAEDYDNIISLLSPPPDITDYAAPGELKGVKVGIIGGGLAGMAAAYELRKTGADITVFEASEDRIGGRIYTYYFDPDKKYYGEFGAMRIPVSHETTWHYINQLNLDTVSLSSPIRNNFLYVHNTRLRVTDSVTDLLYPKYNLEQWEKNTPWPELNRYVSTYILNQLTPEQRAEMFTIQPTYSEEILGILNISIREALESLGLSQEAISLISGVNPSTGSILETGYDESIKEEYTLDNRNLYRITEGMVNLPLAFYKTFTTPEPSLYYNIPNDSLGSIDYRTGHFVEGIYQDVNDNRVYLKYRTQQDRQNMMDVFDFVVCTIPFSLLRTLEIKPYFSNPKMQSILEFNYVNAQKTIFLCNQRFWEANTYYGNIVGGISYTDLPIQSIVYPSDHNFCQGESTCSPDEPGVLVASYSYNQNATRVGNQEEYDRVEFVKREVEEVHGVPSGFLDPIVERNKTVIWDNEPNFRGAFAYALPGQNQRFSYVMTLPEYNNKVFFAGEHISNKHGWIQGALQTGKYAANNLAYYAKQ</sequence>
<dbReference type="SUPFAM" id="SSF54373">
    <property type="entry name" value="FAD-linked reductases, C-terminal domain"/>
    <property type="match status" value="1"/>
</dbReference>
<dbReference type="Pfam" id="PF01593">
    <property type="entry name" value="Amino_oxidase"/>
    <property type="match status" value="1"/>
</dbReference>
<proteinExistence type="predicted"/>
<name>A0A1I5F6U4_9FIRM</name>
<dbReference type="Gene3D" id="3.50.50.60">
    <property type="entry name" value="FAD/NAD(P)-binding domain"/>
    <property type="match status" value="1"/>
</dbReference>
<dbReference type="OrthoDB" id="25353at2"/>
<dbReference type="InterPro" id="IPR002937">
    <property type="entry name" value="Amino_oxidase"/>
</dbReference>
<accession>A0A1I5F6U4</accession>
<dbReference type="AlphaFoldDB" id="A0A1I5F6U4"/>
<feature type="domain" description="Amine oxidase" evidence="1">
    <location>
        <begin position="67"/>
        <end position="551"/>
    </location>
</feature>
<dbReference type="STRING" id="1527.SAMN04489757_11278"/>
<dbReference type="InterPro" id="IPR050281">
    <property type="entry name" value="Flavin_monoamine_oxidase"/>
</dbReference>
<dbReference type="EMBL" id="FOWD01000012">
    <property type="protein sequence ID" value="SFO19495.1"/>
    <property type="molecule type" value="Genomic_DNA"/>
</dbReference>
<dbReference type="PANTHER" id="PTHR10742">
    <property type="entry name" value="FLAVIN MONOAMINE OXIDASE"/>
    <property type="match status" value="1"/>
</dbReference>
<evidence type="ECO:0000313" key="3">
    <source>
        <dbReference type="Proteomes" id="UP000198806"/>
    </source>
</evidence>
<protein>
    <submittedName>
        <fullName evidence="2">Monoamine oxidase</fullName>
    </submittedName>
</protein>
<reference evidence="2 3" key="1">
    <citation type="submission" date="2016-10" db="EMBL/GenBank/DDBJ databases">
        <authorList>
            <person name="de Groot N.N."/>
        </authorList>
    </citation>
    <scope>NUCLEOTIDE SEQUENCE [LARGE SCALE GENOMIC DNA]</scope>
    <source>
        <strain evidence="2 3">DSM 1283</strain>
    </source>
</reference>
<dbReference type="Proteomes" id="UP000198806">
    <property type="component" value="Unassembled WGS sequence"/>
</dbReference>
<dbReference type="Gene3D" id="1.20.1440.240">
    <property type="match status" value="1"/>
</dbReference>
<organism evidence="2 3">
    <name type="scientific">Anaerocolumna aminovalerica</name>
    <dbReference type="NCBI Taxonomy" id="1527"/>
    <lineage>
        <taxon>Bacteria</taxon>
        <taxon>Bacillati</taxon>
        <taxon>Bacillota</taxon>
        <taxon>Clostridia</taxon>
        <taxon>Lachnospirales</taxon>
        <taxon>Lachnospiraceae</taxon>
        <taxon>Anaerocolumna</taxon>
    </lineage>
</organism>